<evidence type="ECO:0000313" key="2">
    <source>
        <dbReference type="EMBL" id="MCC8431335.1"/>
    </source>
</evidence>
<dbReference type="EMBL" id="JAJISD010000009">
    <property type="protein sequence ID" value="MCC8431335.1"/>
    <property type="molecule type" value="Genomic_DNA"/>
</dbReference>
<dbReference type="Gene3D" id="3.10.450.50">
    <property type="match status" value="1"/>
</dbReference>
<feature type="domain" description="DUF4440" evidence="1">
    <location>
        <begin position="12"/>
        <end position="114"/>
    </location>
</feature>
<dbReference type="InterPro" id="IPR027843">
    <property type="entry name" value="DUF4440"/>
</dbReference>
<protein>
    <submittedName>
        <fullName evidence="2">Nuclear transport factor 2 family protein</fullName>
    </submittedName>
</protein>
<gene>
    <name evidence="2" type="ORF">LJ725_20360</name>
</gene>
<comment type="caution">
    <text evidence="2">The sequence shown here is derived from an EMBL/GenBank/DDBJ whole genome shotgun (WGS) entry which is preliminary data.</text>
</comment>
<proteinExistence type="predicted"/>
<reference evidence="2 3" key="1">
    <citation type="submission" date="2021-11" db="EMBL/GenBank/DDBJ databases">
        <authorList>
            <person name="Lee D.-H."/>
            <person name="Kim S.-B."/>
        </authorList>
    </citation>
    <scope>NUCLEOTIDE SEQUENCE [LARGE SCALE GENOMIC DNA]</scope>
    <source>
        <strain evidence="2 3">KCTC 52223</strain>
    </source>
</reference>
<keyword evidence="3" id="KW-1185">Reference proteome</keyword>
<evidence type="ECO:0000259" key="1">
    <source>
        <dbReference type="Pfam" id="PF14534"/>
    </source>
</evidence>
<accession>A0ABS8KZ15</accession>
<dbReference type="InterPro" id="IPR032710">
    <property type="entry name" value="NTF2-like_dom_sf"/>
</dbReference>
<dbReference type="RefSeq" id="WP_230552592.1">
    <property type="nucleotide sequence ID" value="NZ_JAJISD010000009.1"/>
</dbReference>
<organism evidence="2 3">
    <name type="scientific">Reyranella aquatilis</name>
    <dbReference type="NCBI Taxonomy" id="2035356"/>
    <lineage>
        <taxon>Bacteria</taxon>
        <taxon>Pseudomonadati</taxon>
        <taxon>Pseudomonadota</taxon>
        <taxon>Alphaproteobacteria</taxon>
        <taxon>Hyphomicrobiales</taxon>
        <taxon>Reyranellaceae</taxon>
        <taxon>Reyranella</taxon>
    </lineage>
</organism>
<name>A0ABS8KZ15_9HYPH</name>
<dbReference type="Proteomes" id="UP001198862">
    <property type="component" value="Unassembled WGS sequence"/>
</dbReference>
<dbReference type="Pfam" id="PF14534">
    <property type="entry name" value="DUF4440"/>
    <property type="match status" value="1"/>
</dbReference>
<sequence>MTNGDARHLATLRDLNREFVRSVDQADVQWFDRNLSQDFFNTNPDGTLIDRAAFLAQIGRGSPVKGLREHDVKIRLLGDFAIIHARTSFTRADGTPGGGWYTDDWRLEAEGWRCVSAHVSRS</sequence>
<evidence type="ECO:0000313" key="3">
    <source>
        <dbReference type="Proteomes" id="UP001198862"/>
    </source>
</evidence>
<dbReference type="SUPFAM" id="SSF54427">
    <property type="entry name" value="NTF2-like"/>
    <property type="match status" value="1"/>
</dbReference>